<dbReference type="GO" id="GO:0004731">
    <property type="term" value="F:purine-nucleoside phosphorylase activity"/>
    <property type="evidence" value="ECO:0007669"/>
    <property type="project" value="InterPro"/>
</dbReference>
<comment type="catalytic activity">
    <reaction evidence="5">
        <text>uridine + phosphate = alpha-D-ribose 1-phosphate + uracil</text>
        <dbReference type="Rhea" id="RHEA:24388"/>
        <dbReference type="ChEBI" id="CHEBI:16704"/>
        <dbReference type="ChEBI" id="CHEBI:17568"/>
        <dbReference type="ChEBI" id="CHEBI:43474"/>
        <dbReference type="ChEBI" id="CHEBI:57720"/>
        <dbReference type="EC" id="2.4.2.3"/>
    </reaction>
</comment>
<dbReference type="EC" id="2.4.2.3" evidence="1"/>
<dbReference type="NCBIfam" id="NF004489">
    <property type="entry name" value="PRK05819.1"/>
    <property type="match status" value="1"/>
</dbReference>
<evidence type="ECO:0000256" key="4">
    <source>
        <dbReference type="ARBA" id="ARBA00022679"/>
    </source>
</evidence>
<dbReference type="RefSeq" id="WP_154425371.1">
    <property type="nucleotide sequence ID" value="NZ_VUNN01000010.1"/>
</dbReference>
<gene>
    <name evidence="7" type="primary">deoD</name>
    <name evidence="7" type="ORF">FYJ80_06345</name>
</gene>
<dbReference type="GO" id="GO:0004850">
    <property type="term" value="F:uridine phosphorylase activity"/>
    <property type="evidence" value="ECO:0007669"/>
    <property type="project" value="UniProtKB-EC"/>
</dbReference>
<dbReference type="GO" id="GO:0005829">
    <property type="term" value="C:cytosol"/>
    <property type="evidence" value="ECO:0007669"/>
    <property type="project" value="TreeGrafter"/>
</dbReference>
<sequence>MTPHNNAAKGEIAKSVLMPGDPKRAKFIAESFLEDAKLVNDVRGALAYTGKYKGKEVSIMASGMGDGSMGIYSHELFKEYDVDRIIRVGSAGSISDDLKLGDVVAALSASTDSGYLNHYNFPGVFAPTASAKLIKALLKIDDTIVLGPIYSTPVFYCDDSYFEPCKKMGLLAVEMEAAALYANAAELGKDAITLLTISDIIGKEECLTAKEREETFTKMINTALELAISF</sequence>
<dbReference type="Pfam" id="PF01048">
    <property type="entry name" value="PNP_UDP_1"/>
    <property type="match status" value="1"/>
</dbReference>
<protein>
    <recommendedName>
        <fullName evidence="2">Uridine phosphorylase</fullName>
        <ecNumber evidence="1">2.4.2.3</ecNumber>
    </recommendedName>
</protein>
<proteinExistence type="predicted"/>
<evidence type="ECO:0000313" key="7">
    <source>
        <dbReference type="EMBL" id="MSU06400.1"/>
    </source>
</evidence>
<evidence type="ECO:0000256" key="3">
    <source>
        <dbReference type="ARBA" id="ARBA00022676"/>
    </source>
</evidence>
<keyword evidence="4 7" id="KW-0808">Transferase</keyword>
<dbReference type="GO" id="GO:0006218">
    <property type="term" value="P:uridine catabolic process"/>
    <property type="evidence" value="ECO:0007669"/>
    <property type="project" value="TreeGrafter"/>
</dbReference>
<dbReference type="PANTHER" id="PTHR43691:SF11">
    <property type="entry name" value="FI09636P-RELATED"/>
    <property type="match status" value="1"/>
</dbReference>
<comment type="caution">
    <text evidence="7">The sequence shown here is derived from an EMBL/GenBank/DDBJ whole genome shotgun (WGS) entry which is preliminary data.</text>
</comment>
<dbReference type="PANTHER" id="PTHR43691">
    <property type="entry name" value="URIDINE PHOSPHORYLASE"/>
    <property type="match status" value="1"/>
</dbReference>
<dbReference type="InterPro" id="IPR000845">
    <property type="entry name" value="Nucleoside_phosphorylase_d"/>
</dbReference>
<reference evidence="7 8" key="1">
    <citation type="submission" date="2019-08" db="EMBL/GenBank/DDBJ databases">
        <title>In-depth cultivation of the pig gut microbiome towards novel bacterial diversity and tailored functional studies.</title>
        <authorList>
            <person name="Wylensek D."/>
            <person name="Hitch T.C.A."/>
            <person name="Clavel T."/>
        </authorList>
    </citation>
    <scope>NUCLEOTIDE SEQUENCE [LARGE SCALE GENOMIC DNA]</scope>
    <source>
        <strain evidence="7 8">NM-380-WT-3C1</strain>
    </source>
</reference>
<dbReference type="InterPro" id="IPR004402">
    <property type="entry name" value="DeoD-type"/>
</dbReference>
<organism evidence="7 8">
    <name type="scientific">Bullifex porci</name>
    <dbReference type="NCBI Taxonomy" id="2606638"/>
    <lineage>
        <taxon>Bacteria</taxon>
        <taxon>Pseudomonadati</taxon>
        <taxon>Spirochaetota</taxon>
        <taxon>Spirochaetia</taxon>
        <taxon>Spirochaetales</taxon>
        <taxon>Spirochaetaceae</taxon>
        <taxon>Bullifex</taxon>
    </lineage>
</organism>
<evidence type="ECO:0000256" key="1">
    <source>
        <dbReference type="ARBA" id="ARBA00011888"/>
    </source>
</evidence>
<feature type="domain" description="Nucleoside phosphorylase" evidence="6">
    <location>
        <begin position="16"/>
        <end position="226"/>
    </location>
</feature>
<dbReference type="EMBL" id="VUNN01000010">
    <property type="protein sequence ID" value="MSU06400.1"/>
    <property type="molecule type" value="Genomic_DNA"/>
</dbReference>
<dbReference type="Gene3D" id="3.40.50.1580">
    <property type="entry name" value="Nucleoside phosphorylase domain"/>
    <property type="match status" value="1"/>
</dbReference>
<dbReference type="CDD" id="cd09006">
    <property type="entry name" value="PNP_EcPNPI-like"/>
    <property type="match status" value="1"/>
</dbReference>
<keyword evidence="3 7" id="KW-0328">Glycosyltransferase</keyword>
<dbReference type="InterPro" id="IPR035994">
    <property type="entry name" value="Nucleoside_phosphorylase_sf"/>
</dbReference>
<evidence type="ECO:0000256" key="2">
    <source>
        <dbReference type="ARBA" id="ARBA00021980"/>
    </source>
</evidence>
<evidence type="ECO:0000256" key="5">
    <source>
        <dbReference type="ARBA" id="ARBA00048447"/>
    </source>
</evidence>
<evidence type="ECO:0000259" key="6">
    <source>
        <dbReference type="Pfam" id="PF01048"/>
    </source>
</evidence>
<keyword evidence="8" id="KW-1185">Reference proteome</keyword>
<dbReference type="NCBIfam" id="TIGR00107">
    <property type="entry name" value="deoD"/>
    <property type="match status" value="1"/>
</dbReference>
<dbReference type="SUPFAM" id="SSF53167">
    <property type="entry name" value="Purine and uridine phosphorylases"/>
    <property type="match status" value="1"/>
</dbReference>
<dbReference type="AlphaFoldDB" id="A0A7X2PDK9"/>
<accession>A0A7X2PDK9</accession>
<name>A0A7X2PDK9_9SPIO</name>
<evidence type="ECO:0000313" key="8">
    <source>
        <dbReference type="Proteomes" id="UP000460549"/>
    </source>
</evidence>
<dbReference type="Proteomes" id="UP000460549">
    <property type="component" value="Unassembled WGS sequence"/>
</dbReference>